<evidence type="ECO:0000313" key="6">
    <source>
        <dbReference type="Proteomes" id="UP000270697"/>
    </source>
</evidence>
<evidence type="ECO:0000313" key="4">
    <source>
        <dbReference type="EMBL" id="SFO23990.1"/>
    </source>
</evidence>
<dbReference type="Gene3D" id="2.30.110.10">
    <property type="entry name" value="Electron Transport, Fmn-binding Protein, Chain A"/>
    <property type="match status" value="1"/>
</dbReference>
<name>A0A1I5FJS0_9PSEU</name>
<protein>
    <submittedName>
        <fullName evidence="3">3-hydroxy-9,10-secoandrosta-1,3,5(10)-triene-9, 17-dione monooxygenase reductase component</fullName>
    </submittedName>
    <submittedName>
        <fullName evidence="4">3-hydroxy-9,10-secoandrosta-1,3,5(10)-triene-9,17-dione monooxygenase reductase component</fullName>
    </submittedName>
</protein>
<evidence type="ECO:0000256" key="1">
    <source>
        <dbReference type="ARBA" id="ARBA00023002"/>
    </source>
</evidence>
<keyword evidence="1" id="KW-0560">Oxidoreductase</keyword>
<evidence type="ECO:0000313" key="3">
    <source>
        <dbReference type="EMBL" id="RKT82194.1"/>
    </source>
</evidence>
<dbReference type="SMART" id="SM00903">
    <property type="entry name" value="Flavin_Reduct"/>
    <property type="match status" value="1"/>
</dbReference>
<dbReference type="InterPro" id="IPR050268">
    <property type="entry name" value="NADH-dep_flavin_reductase"/>
</dbReference>
<dbReference type="GO" id="GO:0042602">
    <property type="term" value="F:riboflavin reductase (NADPH) activity"/>
    <property type="evidence" value="ECO:0007669"/>
    <property type="project" value="TreeGrafter"/>
</dbReference>
<dbReference type="Proteomes" id="UP000270697">
    <property type="component" value="Unassembled WGS sequence"/>
</dbReference>
<sequence length="172" mass="18147">MTVTAQVDVRIPLDSKAFRRAMGLFPTGVALITRGSGAETEVITANSVVSVSLDPIMVLVGVRADGRIRPRIDAAGSFAINVLSAEQQELSATFGRRERPRGRDAARLLGDEVDGAGNALVDGAVFGLECQVDVAHRAGDHVLFLARVVAVHMGEADRSPLVFHRGGYASVA</sequence>
<dbReference type="Proteomes" id="UP000199398">
    <property type="component" value="Unassembled WGS sequence"/>
</dbReference>
<keyword evidence="6" id="KW-1185">Reference proteome</keyword>
<evidence type="ECO:0000259" key="2">
    <source>
        <dbReference type="SMART" id="SM00903"/>
    </source>
</evidence>
<feature type="domain" description="Flavin reductase like" evidence="2">
    <location>
        <begin position="22"/>
        <end position="170"/>
    </location>
</feature>
<dbReference type="GO" id="GO:0010181">
    <property type="term" value="F:FMN binding"/>
    <property type="evidence" value="ECO:0007669"/>
    <property type="project" value="InterPro"/>
</dbReference>
<accession>A0A1I5FJS0</accession>
<dbReference type="InterPro" id="IPR002563">
    <property type="entry name" value="Flavin_Rdtase-like_dom"/>
</dbReference>
<reference evidence="3 6" key="2">
    <citation type="submission" date="2018-10" db="EMBL/GenBank/DDBJ databases">
        <title>Sequencing the genomes of 1000 actinobacteria strains.</title>
        <authorList>
            <person name="Klenk H.-P."/>
        </authorList>
    </citation>
    <scope>NUCLEOTIDE SEQUENCE [LARGE SCALE GENOMIC DNA]</scope>
    <source>
        <strain evidence="3 6">DSM 45119</strain>
    </source>
</reference>
<dbReference type="AlphaFoldDB" id="A0A1I5FJS0"/>
<proteinExistence type="predicted"/>
<dbReference type="GO" id="GO:0004497">
    <property type="term" value="F:monooxygenase activity"/>
    <property type="evidence" value="ECO:0007669"/>
    <property type="project" value="UniProtKB-KW"/>
</dbReference>
<dbReference type="PANTHER" id="PTHR30466:SF1">
    <property type="entry name" value="FMN REDUCTASE (NADH) RUTF"/>
    <property type="match status" value="1"/>
</dbReference>
<dbReference type="PANTHER" id="PTHR30466">
    <property type="entry name" value="FLAVIN REDUCTASE"/>
    <property type="match status" value="1"/>
</dbReference>
<reference evidence="4 5" key="1">
    <citation type="submission" date="2016-10" db="EMBL/GenBank/DDBJ databases">
        <authorList>
            <person name="de Groot N.N."/>
        </authorList>
    </citation>
    <scope>NUCLEOTIDE SEQUENCE [LARGE SCALE GENOMIC DNA]</scope>
    <source>
        <strain evidence="4 5">CPCC 201259</strain>
    </source>
</reference>
<dbReference type="Pfam" id="PF01613">
    <property type="entry name" value="Flavin_Reduct"/>
    <property type="match status" value="1"/>
</dbReference>
<dbReference type="OrthoDB" id="9792858at2"/>
<dbReference type="InterPro" id="IPR012349">
    <property type="entry name" value="Split_barrel_FMN-bd"/>
</dbReference>
<gene>
    <name evidence="3" type="ORF">ATL45_0438</name>
    <name evidence="4" type="ORF">SAMN05421805_111110</name>
</gene>
<dbReference type="EMBL" id="RBXX01000002">
    <property type="protein sequence ID" value="RKT82194.1"/>
    <property type="molecule type" value="Genomic_DNA"/>
</dbReference>
<organism evidence="4 5">
    <name type="scientific">Saccharopolyspora antimicrobica</name>
    <dbReference type="NCBI Taxonomy" id="455193"/>
    <lineage>
        <taxon>Bacteria</taxon>
        <taxon>Bacillati</taxon>
        <taxon>Actinomycetota</taxon>
        <taxon>Actinomycetes</taxon>
        <taxon>Pseudonocardiales</taxon>
        <taxon>Pseudonocardiaceae</taxon>
        <taxon>Saccharopolyspora</taxon>
    </lineage>
</organism>
<evidence type="ECO:0000313" key="5">
    <source>
        <dbReference type="Proteomes" id="UP000199398"/>
    </source>
</evidence>
<dbReference type="STRING" id="455193.SAMN05421805_111110"/>
<keyword evidence="4" id="KW-0503">Monooxygenase</keyword>
<dbReference type="SUPFAM" id="SSF50475">
    <property type="entry name" value="FMN-binding split barrel"/>
    <property type="match status" value="1"/>
</dbReference>
<dbReference type="RefSeq" id="WP_093156188.1">
    <property type="nucleotide sequence ID" value="NZ_FOUP01000011.1"/>
</dbReference>
<dbReference type="EMBL" id="FOUP01000011">
    <property type="protein sequence ID" value="SFO23990.1"/>
    <property type="molecule type" value="Genomic_DNA"/>
</dbReference>